<proteinExistence type="predicted"/>
<evidence type="ECO:0000313" key="2">
    <source>
        <dbReference type="EMBL" id="MXP39767.1"/>
    </source>
</evidence>
<accession>A0A6I4UQI8</accession>
<reference evidence="2 3" key="1">
    <citation type="submission" date="2019-12" db="EMBL/GenBank/DDBJ databases">
        <title>Genomic-based taxomic classification of the family Erythrobacteraceae.</title>
        <authorList>
            <person name="Xu L."/>
        </authorList>
    </citation>
    <scope>NUCLEOTIDE SEQUENCE [LARGE SCALE GENOMIC DNA]</scope>
    <source>
        <strain evidence="2 3">JCM 10282</strain>
    </source>
</reference>
<dbReference type="RefSeq" id="WP_160761915.1">
    <property type="nucleotide sequence ID" value="NZ_BAAADZ010000001.1"/>
</dbReference>
<sequence>MTNYTAFLAHERVASGTRDDVQRQILSDLSEHKDSILVFDDETGRVTDLDYQGTMAGITPQPVGRPKLGVQAREVTLLPRHWDWLSQQSGGASAALRRLVDAARSQGRTVRDRQDAAYRFMQGLCGDMKGYEEALRALYRSDSTSFASAIAHWPQDVRLYIDSLLGLNTSDQEAG</sequence>
<dbReference type="Proteomes" id="UP000430021">
    <property type="component" value="Unassembled WGS sequence"/>
</dbReference>
<dbReference type="Proteomes" id="UP000548685">
    <property type="component" value="Unassembled WGS sequence"/>
</dbReference>
<dbReference type="AlphaFoldDB" id="A0A6I4UQI8"/>
<gene>
    <name evidence="1" type="ORF">FHS52_003086</name>
    <name evidence="2" type="ORF">GRI59_14250</name>
</gene>
<comment type="caution">
    <text evidence="2">The sequence shown here is derived from an EMBL/GenBank/DDBJ whole genome shotgun (WGS) entry which is preliminary data.</text>
</comment>
<evidence type="ECO:0000313" key="4">
    <source>
        <dbReference type="Proteomes" id="UP000548685"/>
    </source>
</evidence>
<organism evidence="2 3">
    <name type="scientific">Erythrobacter ramosus</name>
    <dbReference type="NCBI Taxonomy" id="35811"/>
    <lineage>
        <taxon>Bacteria</taxon>
        <taxon>Pseudomonadati</taxon>
        <taxon>Pseudomonadota</taxon>
        <taxon>Alphaproteobacteria</taxon>
        <taxon>Sphingomonadales</taxon>
        <taxon>Erythrobacteraceae</taxon>
        <taxon>Erythrobacter/Porphyrobacter group</taxon>
        <taxon>Erythrobacter</taxon>
    </lineage>
</organism>
<dbReference type="EMBL" id="WTYB01000004">
    <property type="protein sequence ID" value="MXP39767.1"/>
    <property type="molecule type" value="Genomic_DNA"/>
</dbReference>
<evidence type="ECO:0000313" key="1">
    <source>
        <dbReference type="EMBL" id="MBB3777093.1"/>
    </source>
</evidence>
<dbReference type="EMBL" id="JACICE010000004">
    <property type="protein sequence ID" value="MBB3777093.1"/>
    <property type="molecule type" value="Genomic_DNA"/>
</dbReference>
<keyword evidence="4" id="KW-1185">Reference proteome</keyword>
<dbReference type="Pfam" id="PF09998">
    <property type="entry name" value="DUF2239"/>
    <property type="match status" value="1"/>
</dbReference>
<protein>
    <submittedName>
        <fullName evidence="2">DUF2239 family protein</fullName>
    </submittedName>
</protein>
<name>A0A6I4UQI8_9SPHN</name>
<dbReference type="InterPro" id="IPR018715">
    <property type="entry name" value="DUF2239"/>
</dbReference>
<reference evidence="1 4" key="2">
    <citation type="submission" date="2020-08" db="EMBL/GenBank/DDBJ databases">
        <title>Genomic Encyclopedia of Type Strains, Phase IV (KMG-IV): sequencing the most valuable type-strain genomes for metagenomic binning, comparative biology and taxonomic classification.</title>
        <authorList>
            <person name="Goeker M."/>
        </authorList>
    </citation>
    <scope>NUCLEOTIDE SEQUENCE [LARGE SCALE GENOMIC DNA]</scope>
    <source>
        <strain evidence="1 4">DSM 8510</strain>
    </source>
</reference>
<evidence type="ECO:0000313" key="3">
    <source>
        <dbReference type="Proteomes" id="UP000430021"/>
    </source>
</evidence>
<dbReference type="OrthoDB" id="282960at2"/>